<feature type="region of interest" description="Disordered" evidence="1">
    <location>
        <begin position="21"/>
        <end position="63"/>
    </location>
</feature>
<dbReference type="HOGENOM" id="CLU_2386403_0_0_1"/>
<keyword evidence="3" id="KW-1185">Reference proteome</keyword>
<sequence length="94" mass="10484">MRSLFLFPFFFSRESCYLKSSGHSSRLRHRPSASNLGLTGYDSPSPPLRPTGTKGRKGKDKVSCHCQTRMGSIEILSAGMPTCDHNENAFHPRI</sequence>
<protein>
    <submittedName>
        <fullName evidence="2">Uncharacterized protein</fullName>
    </submittedName>
</protein>
<name>A0A0C2XW36_HEBCY</name>
<dbReference type="EMBL" id="KN831779">
    <property type="protein sequence ID" value="KIM41878.1"/>
    <property type="molecule type" value="Genomic_DNA"/>
</dbReference>
<organism evidence="2 3">
    <name type="scientific">Hebeloma cylindrosporum</name>
    <dbReference type="NCBI Taxonomy" id="76867"/>
    <lineage>
        <taxon>Eukaryota</taxon>
        <taxon>Fungi</taxon>
        <taxon>Dikarya</taxon>
        <taxon>Basidiomycota</taxon>
        <taxon>Agaricomycotina</taxon>
        <taxon>Agaricomycetes</taxon>
        <taxon>Agaricomycetidae</taxon>
        <taxon>Agaricales</taxon>
        <taxon>Agaricineae</taxon>
        <taxon>Hymenogastraceae</taxon>
        <taxon>Hebeloma</taxon>
    </lineage>
</organism>
<reference evidence="2 3" key="1">
    <citation type="submission" date="2014-04" db="EMBL/GenBank/DDBJ databases">
        <authorList>
            <consortium name="DOE Joint Genome Institute"/>
            <person name="Kuo A."/>
            <person name="Gay G."/>
            <person name="Dore J."/>
            <person name="Kohler A."/>
            <person name="Nagy L.G."/>
            <person name="Floudas D."/>
            <person name="Copeland A."/>
            <person name="Barry K.W."/>
            <person name="Cichocki N."/>
            <person name="Veneault-Fourrey C."/>
            <person name="LaButti K."/>
            <person name="Lindquist E.A."/>
            <person name="Lipzen A."/>
            <person name="Lundell T."/>
            <person name="Morin E."/>
            <person name="Murat C."/>
            <person name="Sun H."/>
            <person name="Tunlid A."/>
            <person name="Henrissat B."/>
            <person name="Grigoriev I.V."/>
            <person name="Hibbett D.S."/>
            <person name="Martin F."/>
            <person name="Nordberg H.P."/>
            <person name="Cantor M.N."/>
            <person name="Hua S.X."/>
        </authorList>
    </citation>
    <scope>NUCLEOTIDE SEQUENCE [LARGE SCALE GENOMIC DNA]</scope>
    <source>
        <strain evidence="3">h7</strain>
    </source>
</reference>
<evidence type="ECO:0000256" key="1">
    <source>
        <dbReference type="SAM" id="MobiDB-lite"/>
    </source>
</evidence>
<gene>
    <name evidence="2" type="ORF">M413DRAFT_139896</name>
</gene>
<dbReference type="AlphaFoldDB" id="A0A0C2XW36"/>
<accession>A0A0C2XW36</accession>
<reference evidence="3" key="2">
    <citation type="submission" date="2015-01" db="EMBL/GenBank/DDBJ databases">
        <title>Evolutionary Origins and Diversification of the Mycorrhizal Mutualists.</title>
        <authorList>
            <consortium name="DOE Joint Genome Institute"/>
            <consortium name="Mycorrhizal Genomics Consortium"/>
            <person name="Kohler A."/>
            <person name="Kuo A."/>
            <person name="Nagy L.G."/>
            <person name="Floudas D."/>
            <person name="Copeland A."/>
            <person name="Barry K.W."/>
            <person name="Cichocki N."/>
            <person name="Veneault-Fourrey C."/>
            <person name="LaButti K."/>
            <person name="Lindquist E.A."/>
            <person name="Lipzen A."/>
            <person name="Lundell T."/>
            <person name="Morin E."/>
            <person name="Murat C."/>
            <person name="Riley R."/>
            <person name="Ohm R."/>
            <person name="Sun H."/>
            <person name="Tunlid A."/>
            <person name="Henrissat B."/>
            <person name="Grigoriev I.V."/>
            <person name="Hibbett D.S."/>
            <person name="Martin F."/>
        </authorList>
    </citation>
    <scope>NUCLEOTIDE SEQUENCE [LARGE SCALE GENOMIC DNA]</scope>
    <source>
        <strain evidence="3">h7</strain>
    </source>
</reference>
<evidence type="ECO:0000313" key="3">
    <source>
        <dbReference type="Proteomes" id="UP000053424"/>
    </source>
</evidence>
<proteinExistence type="predicted"/>
<evidence type="ECO:0000313" key="2">
    <source>
        <dbReference type="EMBL" id="KIM41878.1"/>
    </source>
</evidence>
<dbReference type="Proteomes" id="UP000053424">
    <property type="component" value="Unassembled WGS sequence"/>
</dbReference>